<organism evidence="2 3">
    <name type="scientific">Methylocystis bryophila</name>
    <dbReference type="NCBI Taxonomy" id="655015"/>
    <lineage>
        <taxon>Bacteria</taxon>
        <taxon>Pseudomonadati</taxon>
        <taxon>Pseudomonadota</taxon>
        <taxon>Alphaproteobacteria</taxon>
        <taxon>Hyphomicrobiales</taxon>
        <taxon>Methylocystaceae</taxon>
        <taxon>Methylocystis</taxon>
    </lineage>
</organism>
<accession>A0A1W6MYG7</accession>
<keyword evidence="3" id="KW-1185">Reference proteome</keyword>
<dbReference type="STRING" id="655015.B1812_17750"/>
<dbReference type="OrthoDB" id="7170754at2"/>
<dbReference type="Proteomes" id="UP000193978">
    <property type="component" value="Chromosome"/>
</dbReference>
<evidence type="ECO:0000313" key="2">
    <source>
        <dbReference type="EMBL" id="ARN82630.1"/>
    </source>
</evidence>
<reference evidence="2 3" key="1">
    <citation type="submission" date="2017-02" db="EMBL/GenBank/DDBJ databases">
        <authorList>
            <person name="Peterson S.W."/>
        </authorList>
    </citation>
    <scope>NUCLEOTIDE SEQUENCE [LARGE SCALE GENOMIC DNA]</scope>
    <source>
        <strain evidence="2 3">S285</strain>
    </source>
</reference>
<evidence type="ECO:0000313" key="3">
    <source>
        <dbReference type="Proteomes" id="UP000193978"/>
    </source>
</evidence>
<sequence length="344" mass="38371">MLSQIDKQILRAHLLPKINKVLGRAPLPGARLAVVGNCQSYGIAYAMKVLAPSAEVDHYSAIGKTIANIDLLGKTLQGYDRVFMQNFPAGIVKGGDYEHLLARLTKVTRMPSMVFAAFQPDLVYLLDATRGDKPLNGPLRAYHSALATFAFRVGLSVREANALFNDNVFATVGYYDIWNASAREFVEENKSYFGFDFSSDLMNWSRRGIFMYSIVHPKPFVLATVARRLLEATQIPIENENFDDYAIDDLARSEIFPVYPEIAARLGVRGGYLFKRGNFHISHGVGEFMTLPQFLAASYAVYKRARPEQIAHQRIDAWLSDQALTGRLVELAKENLAKGATPTL</sequence>
<gene>
    <name evidence="2" type="ORF">B1812_17750</name>
</gene>
<evidence type="ECO:0000259" key="1">
    <source>
        <dbReference type="Pfam" id="PF18588"/>
    </source>
</evidence>
<dbReference type="InterPro" id="IPR041307">
    <property type="entry name" value="WcbI"/>
</dbReference>
<dbReference type="RefSeq" id="WP_085772761.1">
    <property type="nucleotide sequence ID" value="NZ_AP027149.1"/>
</dbReference>
<name>A0A1W6MYG7_9HYPH</name>
<protein>
    <recommendedName>
        <fullName evidence="1">Polysaccharide biosynthesis enzyme WcbI domain-containing protein</fullName>
    </recommendedName>
</protein>
<dbReference type="KEGG" id="mbry:B1812_17750"/>
<dbReference type="EMBL" id="CP019948">
    <property type="protein sequence ID" value="ARN82630.1"/>
    <property type="molecule type" value="Genomic_DNA"/>
</dbReference>
<dbReference type="Pfam" id="PF18588">
    <property type="entry name" value="WcbI"/>
    <property type="match status" value="1"/>
</dbReference>
<proteinExistence type="predicted"/>
<dbReference type="AlphaFoldDB" id="A0A1W6MYG7"/>
<feature type="domain" description="Polysaccharide biosynthesis enzyme WcbI" evidence="1">
    <location>
        <begin position="32"/>
        <end position="236"/>
    </location>
</feature>